<feature type="compositionally biased region" description="Basic and acidic residues" evidence="1">
    <location>
        <begin position="94"/>
        <end position="112"/>
    </location>
</feature>
<evidence type="ECO:0000256" key="2">
    <source>
        <dbReference type="SAM" id="SignalP"/>
    </source>
</evidence>
<dbReference type="AlphaFoldDB" id="A0A8J2LCX7"/>
<gene>
    <name evidence="3" type="ORF">AFUS01_LOCUS39680</name>
</gene>
<evidence type="ECO:0000313" key="3">
    <source>
        <dbReference type="EMBL" id="CAG7829837.1"/>
    </source>
</evidence>
<evidence type="ECO:0000256" key="1">
    <source>
        <dbReference type="SAM" id="MobiDB-lite"/>
    </source>
</evidence>
<name>A0A8J2LCX7_9HEXA</name>
<evidence type="ECO:0000313" key="4">
    <source>
        <dbReference type="Proteomes" id="UP000708208"/>
    </source>
</evidence>
<feature type="region of interest" description="Disordered" evidence="1">
    <location>
        <begin position="53"/>
        <end position="140"/>
    </location>
</feature>
<organism evidence="3 4">
    <name type="scientific">Allacma fusca</name>
    <dbReference type="NCBI Taxonomy" id="39272"/>
    <lineage>
        <taxon>Eukaryota</taxon>
        <taxon>Metazoa</taxon>
        <taxon>Ecdysozoa</taxon>
        <taxon>Arthropoda</taxon>
        <taxon>Hexapoda</taxon>
        <taxon>Collembola</taxon>
        <taxon>Symphypleona</taxon>
        <taxon>Sminthuridae</taxon>
        <taxon>Allacma</taxon>
    </lineage>
</organism>
<keyword evidence="4" id="KW-1185">Reference proteome</keyword>
<accession>A0A8J2LCX7</accession>
<reference evidence="3" key="1">
    <citation type="submission" date="2021-06" db="EMBL/GenBank/DDBJ databases">
        <authorList>
            <person name="Hodson N. C."/>
            <person name="Mongue J. A."/>
            <person name="Jaron S. K."/>
        </authorList>
    </citation>
    <scope>NUCLEOTIDE SEQUENCE</scope>
</reference>
<evidence type="ECO:0008006" key="5">
    <source>
        <dbReference type="Google" id="ProtNLM"/>
    </source>
</evidence>
<keyword evidence="2" id="KW-0732">Signal</keyword>
<feature type="non-terminal residue" evidence="3">
    <location>
        <position position="140"/>
    </location>
</feature>
<dbReference type="Proteomes" id="UP000708208">
    <property type="component" value="Unassembled WGS sequence"/>
</dbReference>
<protein>
    <recommendedName>
        <fullName evidence="5">Glycine-rich protein</fullName>
    </recommendedName>
</protein>
<dbReference type="EMBL" id="CAJVCH010553191">
    <property type="protein sequence ID" value="CAG7829837.1"/>
    <property type="molecule type" value="Genomic_DNA"/>
</dbReference>
<feature type="chain" id="PRO_5035295338" description="Glycine-rich protein" evidence="2">
    <location>
        <begin position="24"/>
        <end position="140"/>
    </location>
</feature>
<comment type="caution">
    <text evidence="3">The sequence shown here is derived from an EMBL/GenBank/DDBJ whole genome shotgun (WGS) entry which is preliminary data.</text>
</comment>
<feature type="compositionally biased region" description="Gly residues" evidence="1">
    <location>
        <begin position="79"/>
        <end position="93"/>
    </location>
</feature>
<proteinExistence type="predicted"/>
<feature type="signal peptide" evidence="2">
    <location>
        <begin position="1"/>
        <end position="23"/>
    </location>
</feature>
<sequence length="140" mass="14112">MAKLVHPIFVVWVLVYLSPVSYGAPSEIRNIPGGSSNSGGYYGVHEDVVRVEVSRNKRGSSSGGNEGYFNGDNDAYSRGGRGGRSAGGNSGGGRDGDVGRGRDGDGGGDRDGNTGGGNDDYSDGNGGDYSRVGIGGSSDG</sequence>